<dbReference type="RefSeq" id="WP_198876940.1">
    <property type="nucleotide sequence ID" value="NZ_JAEKMH010000003.1"/>
</dbReference>
<organism evidence="2 3">
    <name type="scientific">Devosia sediminis</name>
    <dbReference type="NCBI Taxonomy" id="2798801"/>
    <lineage>
        <taxon>Bacteria</taxon>
        <taxon>Pseudomonadati</taxon>
        <taxon>Pseudomonadota</taxon>
        <taxon>Alphaproteobacteria</taxon>
        <taxon>Hyphomicrobiales</taxon>
        <taxon>Devosiaceae</taxon>
        <taxon>Devosia</taxon>
    </lineage>
</organism>
<dbReference type="EMBL" id="JAEKMH010000003">
    <property type="protein sequence ID" value="MBJ3785709.1"/>
    <property type="molecule type" value="Genomic_DNA"/>
</dbReference>
<feature type="transmembrane region" description="Helical" evidence="1">
    <location>
        <begin position="21"/>
        <end position="45"/>
    </location>
</feature>
<reference evidence="2" key="1">
    <citation type="submission" date="2020-12" db="EMBL/GenBank/DDBJ databases">
        <title>Devosia sp. MSA67 isolated from Mo River.</title>
        <authorList>
            <person name="Ma F."/>
            <person name="Zi Z."/>
        </authorList>
    </citation>
    <scope>NUCLEOTIDE SEQUENCE</scope>
    <source>
        <strain evidence="2">MSA67</strain>
    </source>
</reference>
<dbReference type="Proteomes" id="UP000602124">
    <property type="component" value="Unassembled WGS sequence"/>
</dbReference>
<dbReference type="AlphaFoldDB" id="A0A934IRZ5"/>
<evidence type="ECO:0000256" key="1">
    <source>
        <dbReference type="SAM" id="Phobius"/>
    </source>
</evidence>
<sequence>MPSPAGTQHIYRRLARRNRAIGILRLGVPMAGALVLVGLVGQIYLASLGGRFGIDQLTVTPEAVSIQTPEYVGALTDGSTYRVSAETALATAERSDLIDLTNAKLVIDRVDGVQLTMEADAAQLDTTQQLTIVPGLAEVADSTGTMGELTDSVFDWHSQLLTTRGRADIDYADGSTIRAEGLVYDAASLVWTFNRSVVTLPSTPGEDGTEANGEQTP</sequence>
<keyword evidence="3" id="KW-1185">Reference proteome</keyword>
<evidence type="ECO:0000313" key="2">
    <source>
        <dbReference type="EMBL" id="MBJ3785709.1"/>
    </source>
</evidence>
<keyword evidence="1" id="KW-1133">Transmembrane helix</keyword>
<protein>
    <recommendedName>
        <fullName evidence="4">LPS export ABC transporter periplasmic protein LptC</fullName>
    </recommendedName>
</protein>
<gene>
    <name evidence="2" type="ORF">JEQ47_13365</name>
</gene>
<name>A0A934IRZ5_9HYPH</name>
<evidence type="ECO:0000313" key="3">
    <source>
        <dbReference type="Proteomes" id="UP000602124"/>
    </source>
</evidence>
<evidence type="ECO:0008006" key="4">
    <source>
        <dbReference type="Google" id="ProtNLM"/>
    </source>
</evidence>
<proteinExistence type="predicted"/>
<keyword evidence="1" id="KW-0812">Transmembrane</keyword>
<accession>A0A934IRZ5</accession>
<comment type="caution">
    <text evidence="2">The sequence shown here is derived from an EMBL/GenBank/DDBJ whole genome shotgun (WGS) entry which is preliminary data.</text>
</comment>
<keyword evidence="1" id="KW-0472">Membrane</keyword>